<feature type="domain" description="RNA polymerase sigma-70 region 2" evidence="5">
    <location>
        <begin position="42"/>
        <end position="108"/>
    </location>
</feature>
<dbReference type="EMBL" id="WJBD01000002">
    <property type="protein sequence ID" value="MBC3887341.1"/>
    <property type="molecule type" value="Genomic_DNA"/>
</dbReference>
<keyword evidence="3" id="KW-0731">Sigma factor</keyword>
<accession>A0A923HS39</accession>
<dbReference type="Pfam" id="PF04542">
    <property type="entry name" value="Sigma70_r2"/>
    <property type="match status" value="1"/>
</dbReference>
<dbReference type="InterPro" id="IPR013324">
    <property type="entry name" value="RNA_pol_sigma_r3/r4-like"/>
</dbReference>
<dbReference type="Pfam" id="PF08281">
    <property type="entry name" value="Sigma70_r4_2"/>
    <property type="match status" value="1"/>
</dbReference>
<evidence type="ECO:0000256" key="3">
    <source>
        <dbReference type="ARBA" id="ARBA00023082"/>
    </source>
</evidence>
<evidence type="ECO:0000259" key="5">
    <source>
        <dbReference type="Pfam" id="PF04542"/>
    </source>
</evidence>
<dbReference type="GO" id="GO:0003677">
    <property type="term" value="F:DNA binding"/>
    <property type="evidence" value="ECO:0007669"/>
    <property type="project" value="InterPro"/>
</dbReference>
<dbReference type="GO" id="GO:0006352">
    <property type="term" value="P:DNA-templated transcription initiation"/>
    <property type="evidence" value="ECO:0007669"/>
    <property type="project" value="InterPro"/>
</dbReference>
<name>A0A923HS39_9FIRM</name>
<dbReference type="RefSeq" id="WP_148566321.1">
    <property type="nucleotide sequence ID" value="NZ_RXYA01000004.1"/>
</dbReference>
<reference evidence="7" key="1">
    <citation type="submission" date="2019-10" db="EMBL/GenBank/DDBJ databases">
        <authorList>
            <person name="Ross D.E."/>
            <person name="Gulliver D."/>
        </authorList>
    </citation>
    <scope>NUCLEOTIDE SEQUENCE</scope>
    <source>
        <strain evidence="7">DER-2019</strain>
    </source>
</reference>
<feature type="domain" description="RNA polymerase sigma factor 70 region 4 type 2" evidence="6">
    <location>
        <begin position="136"/>
        <end position="186"/>
    </location>
</feature>
<protein>
    <submittedName>
        <fullName evidence="7">Sigma-70 family RNA polymerase sigma factor</fullName>
    </submittedName>
</protein>
<comment type="caution">
    <text evidence="7">The sequence shown here is derived from an EMBL/GenBank/DDBJ whole genome shotgun (WGS) entry which is preliminary data.</text>
</comment>
<keyword evidence="8" id="KW-1185">Reference proteome</keyword>
<dbReference type="SUPFAM" id="SSF88659">
    <property type="entry name" value="Sigma3 and sigma4 domains of RNA polymerase sigma factors"/>
    <property type="match status" value="1"/>
</dbReference>
<proteinExistence type="inferred from homology"/>
<dbReference type="PANTHER" id="PTHR43133">
    <property type="entry name" value="RNA POLYMERASE ECF-TYPE SIGMA FACTO"/>
    <property type="match status" value="1"/>
</dbReference>
<dbReference type="SUPFAM" id="SSF88946">
    <property type="entry name" value="Sigma2 domain of RNA polymerase sigma factors"/>
    <property type="match status" value="1"/>
</dbReference>
<dbReference type="InterPro" id="IPR013249">
    <property type="entry name" value="RNA_pol_sigma70_r4_t2"/>
</dbReference>
<dbReference type="OrthoDB" id="9795666at2"/>
<dbReference type="CDD" id="cd06171">
    <property type="entry name" value="Sigma70_r4"/>
    <property type="match status" value="1"/>
</dbReference>
<organism evidence="7 8">
    <name type="scientific">Acetobacterium paludosum</name>
    <dbReference type="NCBI Taxonomy" id="52693"/>
    <lineage>
        <taxon>Bacteria</taxon>
        <taxon>Bacillati</taxon>
        <taxon>Bacillota</taxon>
        <taxon>Clostridia</taxon>
        <taxon>Eubacteriales</taxon>
        <taxon>Eubacteriaceae</taxon>
        <taxon>Acetobacterium</taxon>
    </lineage>
</organism>
<dbReference type="PANTHER" id="PTHR43133:SF62">
    <property type="entry name" value="RNA POLYMERASE SIGMA FACTOR SIGZ"/>
    <property type="match status" value="1"/>
</dbReference>
<dbReference type="NCBIfam" id="TIGR02937">
    <property type="entry name" value="sigma70-ECF"/>
    <property type="match status" value="1"/>
</dbReference>
<gene>
    <name evidence="7" type="ORF">GH810_03330</name>
</gene>
<sequence>MILFLSMVVPQGLESEQQKKLNIDEALFIRIAEDDVAAFEELYRLTERTLYAFVLSIIKNHDDALDVVQDTYLKIRSAAHLYKPMGKPMAWVFTIARNLSISKIRFKKKNDSVPVEDLENDLSFSYVTDSGDKLVLQAAFKILNDQEREIILLHAISGFSHREIAESLDVPISTVLSKYHRGLKKLKKYLTEKEVL</sequence>
<evidence type="ECO:0000313" key="7">
    <source>
        <dbReference type="EMBL" id="MBC3887341.1"/>
    </source>
</evidence>
<dbReference type="InterPro" id="IPR013325">
    <property type="entry name" value="RNA_pol_sigma_r2"/>
</dbReference>
<keyword evidence="2" id="KW-0805">Transcription regulation</keyword>
<dbReference type="InterPro" id="IPR036388">
    <property type="entry name" value="WH-like_DNA-bd_sf"/>
</dbReference>
<keyword evidence="4" id="KW-0804">Transcription</keyword>
<dbReference type="GO" id="GO:0016987">
    <property type="term" value="F:sigma factor activity"/>
    <property type="evidence" value="ECO:0007669"/>
    <property type="project" value="UniProtKB-KW"/>
</dbReference>
<evidence type="ECO:0000256" key="2">
    <source>
        <dbReference type="ARBA" id="ARBA00023015"/>
    </source>
</evidence>
<dbReference type="InterPro" id="IPR014284">
    <property type="entry name" value="RNA_pol_sigma-70_dom"/>
</dbReference>
<comment type="similarity">
    <text evidence="1">Belongs to the sigma-70 factor family. ECF subfamily.</text>
</comment>
<dbReference type="Proteomes" id="UP000616595">
    <property type="component" value="Unassembled WGS sequence"/>
</dbReference>
<evidence type="ECO:0000256" key="1">
    <source>
        <dbReference type="ARBA" id="ARBA00010641"/>
    </source>
</evidence>
<dbReference type="Gene3D" id="1.10.1740.10">
    <property type="match status" value="1"/>
</dbReference>
<dbReference type="InterPro" id="IPR007627">
    <property type="entry name" value="RNA_pol_sigma70_r2"/>
</dbReference>
<dbReference type="Gene3D" id="1.10.10.10">
    <property type="entry name" value="Winged helix-like DNA-binding domain superfamily/Winged helix DNA-binding domain"/>
    <property type="match status" value="1"/>
</dbReference>
<dbReference type="AlphaFoldDB" id="A0A923HS39"/>
<evidence type="ECO:0000259" key="6">
    <source>
        <dbReference type="Pfam" id="PF08281"/>
    </source>
</evidence>
<evidence type="ECO:0000256" key="4">
    <source>
        <dbReference type="ARBA" id="ARBA00023163"/>
    </source>
</evidence>
<evidence type="ECO:0000313" key="8">
    <source>
        <dbReference type="Proteomes" id="UP000616595"/>
    </source>
</evidence>
<reference evidence="7" key="2">
    <citation type="submission" date="2020-10" db="EMBL/GenBank/DDBJ databases">
        <title>Comparative genomics of the Acetobacterium genus.</title>
        <authorList>
            <person name="Marshall C."/>
            <person name="May H."/>
            <person name="Norman S."/>
        </authorList>
    </citation>
    <scope>NUCLEOTIDE SEQUENCE</scope>
    <source>
        <strain evidence="7">DER-2019</strain>
    </source>
</reference>
<dbReference type="InterPro" id="IPR039425">
    <property type="entry name" value="RNA_pol_sigma-70-like"/>
</dbReference>